<name>A0A1B9I529_9TREE</name>
<dbReference type="AlphaFoldDB" id="A0A1B9I529"/>
<dbReference type="InterPro" id="IPR001753">
    <property type="entry name" value="Enoyl-CoA_hydra/iso"/>
</dbReference>
<sequence length="244" mass="27435">MTSKYLKVSHPASNVWQITLTSPPDNRLTPELLSEFSQALDQVELEWRKVGGGKFNPKEREKYEGKGAGALIITSDNEKFFSNGLDWERSLKIKNFFEAFAGGMILALSCDYRIITSGKGFLCMNELQFGSPLPNSFNALLSKRIPNPQHHRNTLLARRWTQKELSQIGLVDEVVDSDKVISRAVEVGKRDGGKVAAGAWGAIKRGAYHQVLDYSQSYRKLNLPPQEEQEFFDRVGKSQSKAKL</sequence>
<reference evidence="1" key="2">
    <citation type="submission" date="2016-07" db="EMBL/GenBank/DDBJ databases">
        <title>Evolution of pathogenesis and genome organization in the Tremellales.</title>
        <authorList>
            <person name="Cuomo C."/>
            <person name="Litvintseva A."/>
            <person name="Heitman J."/>
            <person name="Chen Y."/>
            <person name="Sun S."/>
            <person name="Springer D."/>
            <person name="Dromer F."/>
            <person name="Young S."/>
            <person name="Zeng Q."/>
            <person name="Chapman S."/>
            <person name="Gujja S."/>
            <person name="Saif S."/>
            <person name="Birren B."/>
        </authorList>
    </citation>
    <scope>NUCLEOTIDE SEQUENCE</scope>
    <source>
        <strain evidence="1">CBS 10737</strain>
    </source>
</reference>
<dbReference type="EMBL" id="KI894009">
    <property type="protein sequence ID" value="OCF50632.1"/>
    <property type="molecule type" value="Genomic_DNA"/>
</dbReference>
<dbReference type="Gene3D" id="3.90.226.10">
    <property type="entry name" value="2-enoyl-CoA Hydratase, Chain A, domain 1"/>
    <property type="match status" value="2"/>
</dbReference>
<dbReference type="InterPro" id="IPR029045">
    <property type="entry name" value="ClpP/crotonase-like_dom_sf"/>
</dbReference>
<dbReference type="PANTHER" id="PTHR11941:SF75">
    <property type="entry name" value="ENOYL-COA HYDRATASE_ISOMERASE FAMILY PROTEIN"/>
    <property type="match status" value="1"/>
</dbReference>
<gene>
    <name evidence="1" type="ORF">I206_02686</name>
</gene>
<dbReference type="OrthoDB" id="1696280at2759"/>
<dbReference type="SUPFAM" id="SSF52096">
    <property type="entry name" value="ClpP/crotonase"/>
    <property type="match status" value="1"/>
</dbReference>
<proteinExistence type="predicted"/>
<dbReference type="GO" id="GO:0005777">
    <property type="term" value="C:peroxisome"/>
    <property type="evidence" value="ECO:0007669"/>
    <property type="project" value="TreeGrafter"/>
</dbReference>
<dbReference type="CDD" id="cd06558">
    <property type="entry name" value="crotonase-like"/>
    <property type="match status" value="1"/>
</dbReference>
<organism evidence="1">
    <name type="scientific">Kwoniella pini CBS 10737</name>
    <dbReference type="NCBI Taxonomy" id="1296096"/>
    <lineage>
        <taxon>Eukaryota</taxon>
        <taxon>Fungi</taxon>
        <taxon>Dikarya</taxon>
        <taxon>Basidiomycota</taxon>
        <taxon>Agaricomycotina</taxon>
        <taxon>Tremellomycetes</taxon>
        <taxon>Tremellales</taxon>
        <taxon>Cryptococcaceae</taxon>
        <taxon>Kwoniella</taxon>
    </lineage>
</organism>
<dbReference type="Pfam" id="PF00378">
    <property type="entry name" value="ECH_1"/>
    <property type="match status" value="1"/>
</dbReference>
<dbReference type="GO" id="GO:0004165">
    <property type="term" value="F:delta(3)-delta(2)-enoyl-CoA isomerase activity"/>
    <property type="evidence" value="ECO:0007669"/>
    <property type="project" value="TreeGrafter"/>
</dbReference>
<evidence type="ECO:0000313" key="1">
    <source>
        <dbReference type="EMBL" id="OCF50632.1"/>
    </source>
</evidence>
<dbReference type="GO" id="GO:0006635">
    <property type="term" value="P:fatty acid beta-oxidation"/>
    <property type="evidence" value="ECO:0007669"/>
    <property type="project" value="TreeGrafter"/>
</dbReference>
<protein>
    <recommendedName>
        <fullName evidence="2">Enoyl-CoA hydratase</fullName>
    </recommendedName>
</protein>
<reference evidence="1" key="1">
    <citation type="submission" date="2013-07" db="EMBL/GenBank/DDBJ databases">
        <title>The Genome Sequence of Cryptococcus pinus CBS10737.</title>
        <authorList>
            <consortium name="The Broad Institute Genome Sequencing Platform"/>
            <person name="Cuomo C."/>
            <person name="Litvintseva A."/>
            <person name="Chen Y."/>
            <person name="Heitman J."/>
            <person name="Sun S."/>
            <person name="Springer D."/>
            <person name="Dromer F."/>
            <person name="Young S.K."/>
            <person name="Zeng Q."/>
            <person name="Gargeya S."/>
            <person name="Fitzgerald M."/>
            <person name="Abouelleil A."/>
            <person name="Alvarado L."/>
            <person name="Berlin A.M."/>
            <person name="Chapman S.B."/>
            <person name="Dewar J."/>
            <person name="Goldberg J."/>
            <person name="Griggs A."/>
            <person name="Gujja S."/>
            <person name="Hansen M."/>
            <person name="Howarth C."/>
            <person name="Imamovic A."/>
            <person name="Larimer J."/>
            <person name="McCowan C."/>
            <person name="Murphy C."/>
            <person name="Pearson M."/>
            <person name="Priest M."/>
            <person name="Roberts A."/>
            <person name="Saif S."/>
            <person name="Shea T."/>
            <person name="Sykes S."/>
            <person name="Wortman J."/>
            <person name="Nusbaum C."/>
            <person name="Birren B."/>
        </authorList>
    </citation>
    <scope>NUCLEOTIDE SEQUENCE [LARGE SCALE GENOMIC DNA]</scope>
    <source>
        <strain evidence="1">CBS 10737</strain>
    </source>
</reference>
<evidence type="ECO:0008006" key="2">
    <source>
        <dbReference type="Google" id="ProtNLM"/>
    </source>
</evidence>
<dbReference type="STRING" id="1296096.A0A1B9I529"/>
<accession>A0A1B9I529</accession>
<dbReference type="PANTHER" id="PTHR11941">
    <property type="entry name" value="ENOYL-COA HYDRATASE-RELATED"/>
    <property type="match status" value="1"/>
</dbReference>